<sequence>MEYQRDKNNNPLYNDEERIINTAPLELNYPRQNSPDTIANAFREASAATAHPPQAPEVHPVRPQRRLEPATEPPESDNMFDEFEYEDKVLDKAKGYFSEVLSVSEADPKDEPIEAKLEQNIDAAPLSLEDKEKVCERLYVDKDIFARNINDLGQTDIVTHEINTETAAPIKQAPYCTALCVQIFIKQELI</sequence>
<gene>
    <name evidence="2" type="ORF">GMARGA_LOCUS1959</name>
</gene>
<proteinExistence type="predicted"/>
<comment type="caution">
    <text evidence="2">The sequence shown here is derived from an EMBL/GenBank/DDBJ whole genome shotgun (WGS) entry which is preliminary data.</text>
</comment>
<dbReference type="EMBL" id="CAJVQB010000569">
    <property type="protein sequence ID" value="CAG8495996.1"/>
    <property type="molecule type" value="Genomic_DNA"/>
</dbReference>
<dbReference type="Proteomes" id="UP000789901">
    <property type="component" value="Unassembled WGS sequence"/>
</dbReference>
<evidence type="ECO:0000313" key="3">
    <source>
        <dbReference type="Proteomes" id="UP000789901"/>
    </source>
</evidence>
<name>A0ABM8W0U5_GIGMA</name>
<organism evidence="2 3">
    <name type="scientific">Gigaspora margarita</name>
    <dbReference type="NCBI Taxonomy" id="4874"/>
    <lineage>
        <taxon>Eukaryota</taxon>
        <taxon>Fungi</taxon>
        <taxon>Fungi incertae sedis</taxon>
        <taxon>Mucoromycota</taxon>
        <taxon>Glomeromycotina</taxon>
        <taxon>Glomeromycetes</taxon>
        <taxon>Diversisporales</taxon>
        <taxon>Gigasporaceae</taxon>
        <taxon>Gigaspora</taxon>
    </lineage>
</organism>
<feature type="region of interest" description="Disordered" evidence="1">
    <location>
        <begin position="45"/>
        <end position="78"/>
    </location>
</feature>
<evidence type="ECO:0000256" key="1">
    <source>
        <dbReference type="SAM" id="MobiDB-lite"/>
    </source>
</evidence>
<protein>
    <submittedName>
        <fullName evidence="2">38177_t:CDS:1</fullName>
    </submittedName>
</protein>
<accession>A0ABM8W0U5</accession>
<evidence type="ECO:0000313" key="2">
    <source>
        <dbReference type="EMBL" id="CAG8495996.1"/>
    </source>
</evidence>
<reference evidence="2 3" key="1">
    <citation type="submission" date="2021-06" db="EMBL/GenBank/DDBJ databases">
        <authorList>
            <person name="Kallberg Y."/>
            <person name="Tangrot J."/>
            <person name="Rosling A."/>
        </authorList>
    </citation>
    <scope>NUCLEOTIDE SEQUENCE [LARGE SCALE GENOMIC DNA]</scope>
    <source>
        <strain evidence="2 3">120-4 pot B 10/14</strain>
    </source>
</reference>
<keyword evidence="3" id="KW-1185">Reference proteome</keyword>